<dbReference type="GO" id="GO:0070733">
    <property type="term" value="F:AMPylase activity"/>
    <property type="evidence" value="ECO:0007669"/>
    <property type="project" value="TreeGrafter"/>
</dbReference>
<dbReference type="HAMAP" id="MF_00692">
    <property type="entry name" value="SelO"/>
    <property type="match status" value="1"/>
</dbReference>
<keyword evidence="3" id="KW-0808">Transferase</keyword>
<evidence type="ECO:0000256" key="6">
    <source>
        <dbReference type="ARBA" id="ARBA00022741"/>
    </source>
</evidence>
<keyword evidence="5" id="KW-0479">Metal-binding</keyword>
<organism evidence="9">
    <name type="scientific">hydrothermal vent metagenome</name>
    <dbReference type="NCBI Taxonomy" id="652676"/>
    <lineage>
        <taxon>unclassified sequences</taxon>
        <taxon>metagenomes</taxon>
        <taxon>ecological metagenomes</taxon>
    </lineage>
</organism>
<evidence type="ECO:0000256" key="7">
    <source>
        <dbReference type="ARBA" id="ARBA00022840"/>
    </source>
</evidence>
<keyword evidence="6" id="KW-0547">Nucleotide-binding</keyword>
<reference evidence="9" key="1">
    <citation type="submission" date="2018-06" db="EMBL/GenBank/DDBJ databases">
        <authorList>
            <person name="Zhirakovskaya E."/>
        </authorList>
    </citation>
    <scope>NUCLEOTIDE SEQUENCE</scope>
</reference>
<evidence type="ECO:0000313" key="9">
    <source>
        <dbReference type="EMBL" id="VAW76207.1"/>
    </source>
</evidence>
<keyword evidence="8" id="KW-0460">Magnesium</keyword>
<sequence length="510" mass="58359">MISNKTPKNMLHKADQLPMNNSFASLGTEFFSRVKPFPFNNAPQLVHLNQEAAKLIDLNTNLAHRDILTKVFSGQSMIIDSDPLAMLYAGHQFGGFVPQLGDGRAMLIGETRNAKNEQWEIQLKGSGVTPYSRNGDGRAVLRSTIREYLCSEAMHALNIPTTRALCMVASHDEIYRENIETAAMLTRLAPSHIRFGSFEVFYYRKQFEPLKILADYVIDHHYTEFKNKTDRYILWLEAVIDRTSKLMAQWQSVGFCHGVMNSDNMSILGLTLDYGPYGFLDDFNPDYICNHSDHQGRYAYKQQPQIGLFNLSCFAQAILPLIDPNSEQAEKIATQLLGTYQDRYSRYDLNNMRAKLGLVDTGNISPTDDAAIINNLLIIMASDQVDFTILFRIMCDFDSQQPSNNQAIQDMFVDITAYQYWARQYSERLQQQNEPDQARSIRMKAVNPKYILRNYMAEAAIREAEDNSNFTEIDRLFDLLQHPFDEQTDQEKYARLPPDWASKISVSCSS</sequence>
<comment type="cofactor">
    <cofactor evidence="1">
        <name>Mg(2+)</name>
        <dbReference type="ChEBI" id="CHEBI:18420"/>
    </cofactor>
</comment>
<gene>
    <name evidence="9" type="ORF">MNBD_GAMMA12-1861</name>
</gene>
<dbReference type="PANTHER" id="PTHR32057:SF14">
    <property type="entry name" value="PROTEIN ADENYLYLTRANSFERASE SELO, MITOCHONDRIAL"/>
    <property type="match status" value="1"/>
</dbReference>
<dbReference type="PANTHER" id="PTHR32057">
    <property type="entry name" value="PROTEIN ADENYLYLTRANSFERASE SELO, MITOCHONDRIAL"/>
    <property type="match status" value="1"/>
</dbReference>
<comment type="similarity">
    <text evidence="2">Belongs to the SELO family.</text>
</comment>
<evidence type="ECO:0000256" key="4">
    <source>
        <dbReference type="ARBA" id="ARBA00022695"/>
    </source>
</evidence>
<proteinExistence type="inferred from homology"/>
<evidence type="ECO:0000256" key="8">
    <source>
        <dbReference type="ARBA" id="ARBA00022842"/>
    </source>
</evidence>
<dbReference type="GO" id="GO:0046872">
    <property type="term" value="F:metal ion binding"/>
    <property type="evidence" value="ECO:0007669"/>
    <property type="project" value="UniProtKB-KW"/>
</dbReference>
<evidence type="ECO:0000256" key="5">
    <source>
        <dbReference type="ARBA" id="ARBA00022723"/>
    </source>
</evidence>
<evidence type="ECO:0000256" key="2">
    <source>
        <dbReference type="ARBA" id="ARBA00009747"/>
    </source>
</evidence>
<keyword evidence="4" id="KW-0548">Nucleotidyltransferase</keyword>
<dbReference type="EMBL" id="UOFL01000101">
    <property type="protein sequence ID" value="VAW76207.1"/>
    <property type="molecule type" value="Genomic_DNA"/>
</dbReference>
<dbReference type="InterPro" id="IPR003846">
    <property type="entry name" value="SelO"/>
</dbReference>
<evidence type="ECO:0000256" key="3">
    <source>
        <dbReference type="ARBA" id="ARBA00022679"/>
    </source>
</evidence>
<dbReference type="NCBIfam" id="NF000658">
    <property type="entry name" value="PRK00029.1"/>
    <property type="match status" value="1"/>
</dbReference>
<protein>
    <submittedName>
        <fullName evidence="9">UPF0061 protein YdiU</fullName>
    </submittedName>
</protein>
<evidence type="ECO:0000256" key="1">
    <source>
        <dbReference type="ARBA" id="ARBA00001946"/>
    </source>
</evidence>
<dbReference type="Pfam" id="PF02696">
    <property type="entry name" value="SelO"/>
    <property type="match status" value="1"/>
</dbReference>
<dbReference type="GO" id="GO:0005524">
    <property type="term" value="F:ATP binding"/>
    <property type="evidence" value="ECO:0007669"/>
    <property type="project" value="UniProtKB-KW"/>
</dbReference>
<accession>A0A3B0YKY4</accession>
<dbReference type="AlphaFoldDB" id="A0A3B0YKY4"/>
<name>A0A3B0YKY4_9ZZZZ</name>
<keyword evidence="7" id="KW-0067">ATP-binding</keyword>